<organism evidence="9 10">
    <name type="scientific">Pseudoglutamicibacter albus DNF00011</name>
    <dbReference type="NCBI Taxonomy" id="1401063"/>
    <lineage>
        <taxon>Bacteria</taxon>
        <taxon>Bacillati</taxon>
        <taxon>Actinomycetota</taxon>
        <taxon>Actinomycetes</taxon>
        <taxon>Micrococcales</taxon>
        <taxon>Micrococcaceae</taxon>
        <taxon>Pseudoglutamicibacter</taxon>
    </lineage>
</organism>
<dbReference type="GO" id="GO:0005886">
    <property type="term" value="C:plasma membrane"/>
    <property type="evidence" value="ECO:0007669"/>
    <property type="project" value="UniProtKB-SubCell"/>
</dbReference>
<evidence type="ECO:0000313" key="10">
    <source>
        <dbReference type="Proteomes" id="UP000053528"/>
    </source>
</evidence>
<dbReference type="PANTHER" id="PTHR35007:SF3">
    <property type="entry name" value="POSSIBLE CONSERVED ALANINE RICH MEMBRANE PROTEIN"/>
    <property type="match status" value="1"/>
</dbReference>
<dbReference type="InterPro" id="IPR018076">
    <property type="entry name" value="T2SS_GspF_dom"/>
</dbReference>
<dbReference type="Proteomes" id="UP000053528">
    <property type="component" value="Unassembled WGS sequence"/>
</dbReference>
<dbReference type="Pfam" id="PF00482">
    <property type="entry name" value="T2SSF"/>
    <property type="match status" value="1"/>
</dbReference>
<dbReference type="AlphaFoldDB" id="A0A095YAF9"/>
<reference evidence="9 10" key="1">
    <citation type="submission" date="2014-07" db="EMBL/GenBank/DDBJ databases">
        <authorList>
            <person name="McCorrison J."/>
            <person name="Sanka R."/>
            <person name="Torralba M."/>
            <person name="Gillis M."/>
            <person name="Haft D.H."/>
            <person name="Methe B."/>
            <person name="Sutton G."/>
            <person name="Nelson K.E."/>
        </authorList>
    </citation>
    <scope>NUCLEOTIDE SEQUENCE [LARGE SCALE GENOMIC DNA]</scope>
    <source>
        <strain evidence="9 10">DNF00011</strain>
    </source>
</reference>
<evidence type="ECO:0000256" key="7">
    <source>
        <dbReference type="SAM" id="Phobius"/>
    </source>
</evidence>
<keyword evidence="5 7" id="KW-0472">Membrane</keyword>
<dbReference type="RefSeq" id="WP_052048748.1">
    <property type="nucleotide sequence ID" value="NZ_JRNH01000032.1"/>
</dbReference>
<evidence type="ECO:0000259" key="8">
    <source>
        <dbReference type="Pfam" id="PF00482"/>
    </source>
</evidence>
<comment type="subcellular location">
    <subcellularLocation>
        <location evidence="1">Cell membrane</location>
        <topology evidence="1">Multi-pass membrane protein</topology>
    </subcellularLocation>
</comment>
<evidence type="ECO:0000313" key="9">
    <source>
        <dbReference type="EMBL" id="KGF19430.1"/>
    </source>
</evidence>
<evidence type="ECO:0000256" key="2">
    <source>
        <dbReference type="ARBA" id="ARBA00022475"/>
    </source>
</evidence>
<proteinExistence type="predicted"/>
<feature type="transmembrane region" description="Helical" evidence="7">
    <location>
        <begin position="183"/>
        <end position="211"/>
    </location>
</feature>
<comment type="caution">
    <text evidence="9">The sequence shown here is derived from an EMBL/GenBank/DDBJ whole genome shotgun (WGS) entry which is preliminary data.</text>
</comment>
<evidence type="ECO:0000256" key="1">
    <source>
        <dbReference type="ARBA" id="ARBA00004651"/>
    </source>
</evidence>
<name>A0A095YAF9_9MICC</name>
<gene>
    <name evidence="9" type="ORF">HMPREF2128_10105</name>
</gene>
<feature type="transmembrane region" description="Helical" evidence="7">
    <location>
        <begin position="16"/>
        <end position="33"/>
    </location>
</feature>
<keyword evidence="2" id="KW-1003">Cell membrane</keyword>
<evidence type="ECO:0000256" key="3">
    <source>
        <dbReference type="ARBA" id="ARBA00022692"/>
    </source>
</evidence>
<keyword evidence="3 7" id="KW-0812">Transmembrane</keyword>
<feature type="region of interest" description="Disordered" evidence="6">
    <location>
        <begin position="40"/>
        <end position="70"/>
    </location>
</feature>
<evidence type="ECO:0000256" key="5">
    <source>
        <dbReference type="ARBA" id="ARBA00023136"/>
    </source>
</evidence>
<protein>
    <recommendedName>
        <fullName evidence="8">Type II secretion system protein GspF domain-containing protein</fullName>
    </recommendedName>
</protein>
<evidence type="ECO:0000256" key="4">
    <source>
        <dbReference type="ARBA" id="ARBA00022989"/>
    </source>
</evidence>
<dbReference type="PANTHER" id="PTHR35007">
    <property type="entry name" value="INTEGRAL MEMBRANE PROTEIN-RELATED"/>
    <property type="match status" value="1"/>
</dbReference>
<feature type="domain" description="Type II secretion system protein GspF" evidence="8">
    <location>
        <begin position="88"/>
        <end position="202"/>
    </location>
</feature>
<sequence>MTTLILTAQPGSTMTLSAWICAGMLAVAILAWAPRSNGRQRLTTTHPRGSEQVASPLARSSANPLPRDPASSLADDFGDAEYAPLIAEALALCIESGMSLEYALATLDNSTGNALGLNRVATALAWGIEGEKAFSYAPNAQQLGSFIQVSRSTGAPVAELLRQSSKHQRAANEDRMKAQAERLGVRVVIPLGLCALPAFICLGVIPVALALQPWNQ</sequence>
<keyword evidence="4 7" id="KW-1133">Transmembrane helix</keyword>
<dbReference type="EMBL" id="JRNH01000032">
    <property type="protein sequence ID" value="KGF19430.1"/>
    <property type="molecule type" value="Genomic_DNA"/>
</dbReference>
<evidence type="ECO:0000256" key="6">
    <source>
        <dbReference type="SAM" id="MobiDB-lite"/>
    </source>
</evidence>
<accession>A0A095YAF9</accession>